<protein>
    <submittedName>
        <fullName evidence="1">Uncharacterized protein</fullName>
    </submittedName>
</protein>
<evidence type="ECO:0000313" key="1">
    <source>
        <dbReference type="EMBL" id="KAI9510877.1"/>
    </source>
</evidence>
<dbReference type="EMBL" id="JAGFNK010000032">
    <property type="protein sequence ID" value="KAI9510877.1"/>
    <property type="molecule type" value="Genomic_DNA"/>
</dbReference>
<organism evidence="1 2">
    <name type="scientific">Russula earlei</name>
    <dbReference type="NCBI Taxonomy" id="71964"/>
    <lineage>
        <taxon>Eukaryota</taxon>
        <taxon>Fungi</taxon>
        <taxon>Dikarya</taxon>
        <taxon>Basidiomycota</taxon>
        <taxon>Agaricomycotina</taxon>
        <taxon>Agaricomycetes</taxon>
        <taxon>Russulales</taxon>
        <taxon>Russulaceae</taxon>
        <taxon>Russula</taxon>
    </lineage>
</organism>
<sequence>MSSEQEPLLPSSYAQEEEADGSQAQTGPPPAWRVRVAEALEARITHKLVITLTVIDAACVLVDLAYTLLSSDCEPAGAPPPPEAPDWLEALALLSTAITTFFLVEIPLSLWSLGPTFYDPRGRVPHAALHLFDALIILTTFVLEVVLKGKERELAGLLITLRLWRLLKLAGGVAVGVGEIEEETVKELARVKGELEESRSALARALDENQDLRATVTELESRATTFV</sequence>
<accession>A0ACC0UH99</accession>
<keyword evidence="2" id="KW-1185">Reference proteome</keyword>
<proteinExistence type="predicted"/>
<gene>
    <name evidence="1" type="ORF">F5148DRAFT_490564</name>
</gene>
<evidence type="ECO:0000313" key="2">
    <source>
        <dbReference type="Proteomes" id="UP001207468"/>
    </source>
</evidence>
<dbReference type="Proteomes" id="UP001207468">
    <property type="component" value="Unassembled WGS sequence"/>
</dbReference>
<reference evidence="1" key="1">
    <citation type="submission" date="2021-03" db="EMBL/GenBank/DDBJ databases">
        <title>Evolutionary priming and transition to the ectomycorrhizal habit in an iconic lineage of mushroom-forming fungi: is preadaptation a requirement?</title>
        <authorList>
            <consortium name="DOE Joint Genome Institute"/>
            <person name="Looney B.P."/>
            <person name="Miyauchi S."/>
            <person name="Morin E."/>
            <person name="Drula E."/>
            <person name="Courty P.E."/>
            <person name="Chicoki N."/>
            <person name="Fauchery L."/>
            <person name="Kohler A."/>
            <person name="Kuo A."/>
            <person name="LaButti K."/>
            <person name="Pangilinan J."/>
            <person name="Lipzen A."/>
            <person name="Riley R."/>
            <person name="Andreopoulos W."/>
            <person name="He G."/>
            <person name="Johnson J."/>
            <person name="Barry K.W."/>
            <person name="Grigoriev I.V."/>
            <person name="Nagy L."/>
            <person name="Hibbett D."/>
            <person name="Henrissat B."/>
            <person name="Matheny P.B."/>
            <person name="Labbe J."/>
            <person name="Martin A.F."/>
        </authorList>
    </citation>
    <scope>NUCLEOTIDE SEQUENCE</scope>
    <source>
        <strain evidence="1">BPL698</strain>
    </source>
</reference>
<name>A0ACC0UH99_9AGAM</name>
<comment type="caution">
    <text evidence="1">The sequence shown here is derived from an EMBL/GenBank/DDBJ whole genome shotgun (WGS) entry which is preliminary data.</text>
</comment>